<proteinExistence type="predicted"/>
<organism evidence="2 3">
    <name type="scientific">Elysia marginata</name>
    <dbReference type="NCBI Taxonomy" id="1093978"/>
    <lineage>
        <taxon>Eukaryota</taxon>
        <taxon>Metazoa</taxon>
        <taxon>Spiralia</taxon>
        <taxon>Lophotrochozoa</taxon>
        <taxon>Mollusca</taxon>
        <taxon>Gastropoda</taxon>
        <taxon>Heterobranchia</taxon>
        <taxon>Euthyneura</taxon>
        <taxon>Panpulmonata</taxon>
        <taxon>Sacoglossa</taxon>
        <taxon>Placobranchoidea</taxon>
        <taxon>Plakobranchidae</taxon>
        <taxon>Elysia</taxon>
    </lineage>
</organism>
<dbReference type="AlphaFoldDB" id="A0AAV4F4R6"/>
<gene>
    <name evidence="2" type="ORF">ElyMa_000257200</name>
</gene>
<sequence>MSDNRWTKRATEWQPRIGKRSRGIQPLRWSDITGSRKQRGDYGTERLVTEIDGGLTRRATSCNGWTKPRRIRRLPATLTHAIFDEAEVLTTWNPALRRSSCETARQCDDTSSYCTIPSDQQHNDEEDHKMSDTSS</sequence>
<comment type="caution">
    <text evidence="2">The sequence shown here is derived from an EMBL/GenBank/DDBJ whole genome shotgun (WGS) entry which is preliminary data.</text>
</comment>
<name>A0AAV4F4R6_9GAST</name>
<evidence type="ECO:0000313" key="2">
    <source>
        <dbReference type="EMBL" id="GFR67698.1"/>
    </source>
</evidence>
<feature type="region of interest" description="Disordered" evidence="1">
    <location>
        <begin position="109"/>
        <end position="135"/>
    </location>
</feature>
<reference evidence="2 3" key="1">
    <citation type="journal article" date="2021" name="Elife">
        <title>Chloroplast acquisition without the gene transfer in kleptoplastic sea slugs, Plakobranchus ocellatus.</title>
        <authorList>
            <person name="Maeda T."/>
            <person name="Takahashi S."/>
            <person name="Yoshida T."/>
            <person name="Shimamura S."/>
            <person name="Takaki Y."/>
            <person name="Nagai Y."/>
            <person name="Toyoda A."/>
            <person name="Suzuki Y."/>
            <person name="Arimoto A."/>
            <person name="Ishii H."/>
            <person name="Satoh N."/>
            <person name="Nishiyama T."/>
            <person name="Hasebe M."/>
            <person name="Maruyama T."/>
            <person name="Minagawa J."/>
            <person name="Obokata J."/>
            <person name="Shigenobu S."/>
        </authorList>
    </citation>
    <scope>NUCLEOTIDE SEQUENCE [LARGE SCALE GENOMIC DNA]</scope>
</reference>
<accession>A0AAV4F4R6</accession>
<feature type="compositionally biased region" description="Basic and acidic residues" evidence="1">
    <location>
        <begin position="1"/>
        <end position="11"/>
    </location>
</feature>
<protein>
    <submittedName>
        <fullName evidence="2">Uncharacterized protein</fullName>
    </submittedName>
</protein>
<dbReference type="Proteomes" id="UP000762676">
    <property type="component" value="Unassembled WGS sequence"/>
</dbReference>
<evidence type="ECO:0000313" key="3">
    <source>
        <dbReference type="Proteomes" id="UP000762676"/>
    </source>
</evidence>
<feature type="compositionally biased region" description="Basic and acidic residues" evidence="1">
    <location>
        <begin position="121"/>
        <end position="135"/>
    </location>
</feature>
<keyword evidence="3" id="KW-1185">Reference proteome</keyword>
<evidence type="ECO:0000256" key="1">
    <source>
        <dbReference type="SAM" id="MobiDB-lite"/>
    </source>
</evidence>
<feature type="region of interest" description="Disordered" evidence="1">
    <location>
        <begin position="1"/>
        <end position="22"/>
    </location>
</feature>
<feature type="compositionally biased region" description="Polar residues" evidence="1">
    <location>
        <begin position="109"/>
        <end position="120"/>
    </location>
</feature>
<dbReference type="EMBL" id="BMAT01000528">
    <property type="protein sequence ID" value="GFR67698.1"/>
    <property type="molecule type" value="Genomic_DNA"/>
</dbReference>